<dbReference type="OrthoDB" id="5792777at2"/>
<dbReference type="GO" id="GO:0016491">
    <property type="term" value="F:oxidoreductase activity"/>
    <property type="evidence" value="ECO:0007669"/>
    <property type="project" value="InterPro"/>
</dbReference>
<dbReference type="RefSeq" id="WP_116468668.1">
    <property type="nucleotide sequence ID" value="NZ_QENQ01000001.1"/>
</dbReference>
<name>A0A2U0SCY8_9SPHN</name>
<evidence type="ECO:0000313" key="2">
    <source>
        <dbReference type="EMBL" id="PVX29229.1"/>
    </source>
</evidence>
<comment type="caution">
    <text evidence="2">The sequence shown here is derived from an EMBL/GenBank/DDBJ whole genome shotgun (WGS) entry which is preliminary data.</text>
</comment>
<dbReference type="Gene3D" id="3.90.660.10">
    <property type="match status" value="1"/>
</dbReference>
<dbReference type="PANTHER" id="PTHR16128:SF5">
    <property type="entry name" value="FAD_NAD(P)-BINDING OXIDOREDUCTASE FAMILY PROTEIN"/>
    <property type="match status" value="1"/>
</dbReference>
<evidence type="ECO:0000259" key="1">
    <source>
        <dbReference type="Pfam" id="PF01593"/>
    </source>
</evidence>
<dbReference type="PRINTS" id="PR00419">
    <property type="entry name" value="ADXRDTASE"/>
</dbReference>
<proteinExistence type="predicted"/>
<feature type="domain" description="Amine oxidase" evidence="1">
    <location>
        <begin position="87"/>
        <end position="151"/>
    </location>
</feature>
<dbReference type="EMBL" id="QENQ01000001">
    <property type="protein sequence ID" value="PVX29229.1"/>
    <property type="molecule type" value="Genomic_DNA"/>
</dbReference>
<dbReference type="InterPro" id="IPR002937">
    <property type="entry name" value="Amino_oxidase"/>
</dbReference>
<dbReference type="Pfam" id="PF01593">
    <property type="entry name" value="Amino_oxidase"/>
    <property type="match status" value="1"/>
</dbReference>
<dbReference type="InterPro" id="IPR036188">
    <property type="entry name" value="FAD/NAD-bd_sf"/>
</dbReference>
<keyword evidence="3" id="KW-1185">Reference proteome</keyword>
<accession>A0A2U0SCY8</accession>
<sequence length="315" mass="33740">MDIVILGAGVAGLACADALHSAGHQVTLFDKARGPGGRMSTRRVELDGDKLQFDHGAQYFTVRDERFRRQVSAWHALGVASPWHAAGEDAWVGTPAMNAPVRHMASAHHVHFGHHAMALSRSAQGWRVRLQESEHGPYDAAIVALPAEQAAAFLGAHDLRMAAHAMAARSQPCWTAMIAFDDRLPVAADCIRQQGIIGWAARDGAKPGRDGSEAWVVQAHGSWSALHLEDAGDAVGEALLQALLSHAEGPLPSIRYIATHRWRFAMTPGTDTGALWNEQLRLGACGDWLQGPRVELAWLSGHRLGAMIGTAAAAA</sequence>
<dbReference type="SUPFAM" id="SSF51905">
    <property type="entry name" value="FAD/NAD(P)-binding domain"/>
    <property type="match status" value="1"/>
</dbReference>
<dbReference type="Gene3D" id="3.50.50.60">
    <property type="entry name" value="FAD/NAD(P)-binding domain"/>
    <property type="match status" value="1"/>
</dbReference>
<reference evidence="2 3" key="1">
    <citation type="submission" date="2018-05" db="EMBL/GenBank/DDBJ databases">
        <title>Description of Sphingomonas pokkalii sp nov, isolated from the rhizosphere of saline tolerant pokkali rice and its draft genome analysis.</title>
        <authorList>
            <person name="Menon R."/>
            <person name="Kumari S."/>
            <person name="Rameshkumar N."/>
        </authorList>
    </citation>
    <scope>NUCLEOTIDE SEQUENCE [LARGE SCALE GENOMIC DNA]</scope>
    <source>
        <strain evidence="2 3">L3B27</strain>
    </source>
</reference>
<evidence type="ECO:0000313" key="3">
    <source>
        <dbReference type="Proteomes" id="UP000245890"/>
    </source>
</evidence>
<gene>
    <name evidence="2" type="ORF">DD559_07715</name>
</gene>
<dbReference type="Pfam" id="PF13450">
    <property type="entry name" value="NAD_binding_8"/>
    <property type="match status" value="1"/>
</dbReference>
<dbReference type="AlphaFoldDB" id="A0A2U0SCY8"/>
<dbReference type="PANTHER" id="PTHR16128">
    <property type="entry name" value="FAD/NAD(P)-BINDING OXIDOREDUCTASE FAMILY PROTEIN"/>
    <property type="match status" value="1"/>
</dbReference>
<dbReference type="Proteomes" id="UP000245890">
    <property type="component" value="Unassembled WGS sequence"/>
</dbReference>
<protein>
    <submittedName>
        <fullName evidence="2">NAD/FAD-dependent oxidoreductase</fullName>
    </submittedName>
</protein>
<organism evidence="2 3">
    <name type="scientific">Sphingomonas pokkalii</name>
    <dbReference type="NCBI Taxonomy" id="2175090"/>
    <lineage>
        <taxon>Bacteria</taxon>
        <taxon>Pseudomonadati</taxon>
        <taxon>Pseudomonadota</taxon>
        <taxon>Alphaproteobacteria</taxon>
        <taxon>Sphingomonadales</taxon>
        <taxon>Sphingomonadaceae</taxon>
        <taxon>Sphingomonas</taxon>
    </lineage>
</organism>